<dbReference type="KEGG" id="hfv:R50_0100"/>
<name>A0A6F8ZC50_9FIRM</name>
<protein>
    <submittedName>
        <fullName evidence="1">Uncharacterized protein</fullName>
    </submittedName>
</protein>
<evidence type="ECO:0000313" key="2">
    <source>
        <dbReference type="Proteomes" id="UP000503399"/>
    </source>
</evidence>
<organism evidence="1 2">
    <name type="scientific">Candidatus Hydrogenisulfobacillus filiaventi</name>
    <dbReference type="NCBI Taxonomy" id="2707344"/>
    <lineage>
        <taxon>Bacteria</taxon>
        <taxon>Bacillati</taxon>
        <taxon>Bacillota</taxon>
        <taxon>Clostridia</taxon>
        <taxon>Eubacteriales</taxon>
        <taxon>Clostridiales Family XVII. Incertae Sedis</taxon>
        <taxon>Candidatus Hydrogenisulfobacillus</taxon>
    </lineage>
</organism>
<keyword evidence="2" id="KW-1185">Reference proteome</keyword>
<sequence length="98" mass="11059">MVSFGICSNTCKTVFNGSLKLRSKKYRQGPCNAINGKRTAFRPPRISKSGGSSLEEKLPPVIVDLLREVPPVGEEWPGLKEWMDFFAMAMRRYYGDKS</sequence>
<gene>
    <name evidence="1" type="ORF">R50_0100</name>
</gene>
<accession>A0A6F8ZC50</accession>
<proteinExistence type="predicted"/>
<evidence type="ECO:0000313" key="1">
    <source>
        <dbReference type="EMBL" id="CAB1127606.1"/>
    </source>
</evidence>
<dbReference type="EMBL" id="LR778114">
    <property type="protein sequence ID" value="CAB1127606.1"/>
    <property type="molecule type" value="Genomic_DNA"/>
</dbReference>
<reference evidence="1 2" key="1">
    <citation type="submission" date="2020-02" db="EMBL/GenBank/DDBJ databases">
        <authorList>
            <person name="Hogendoorn C."/>
        </authorList>
    </citation>
    <scope>NUCLEOTIDE SEQUENCE [LARGE SCALE GENOMIC DNA]</scope>
    <source>
        <strain evidence="1">R501</strain>
    </source>
</reference>
<dbReference type="AlphaFoldDB" id="A0A6F8ZC50"/>
<dbReference type="Proteomes" id="UP000503399">
    <property type="component" value="Chromosome"/>
</dbReference>